<feature type="compositionally biased region" description="Polar residues" evidence="2">
    <location>
        <begin position="236"/>
        <end position="255"/>
    </location>
</feature>
<dbReference type="eggNOG" id="ENOG502SMR9">
    <property type="taxonomic scope" value="Eukaryota"/>
</dbReference>
<feature type="region of interest" description="Disordered" evidence="2">
    <location>
        <begin position="78"/>
        <end position="118"/>
    </location>
</feature>
<evidence type="ECO:0000256" key="1">
    <source>
        <dbReference type="ARBA" id="ARBA00023242"/>
    </source>
</evidence>
<dbReference type="PROSITE" id="PS00463">
    <property type="entry name" value="ZN2_CY6_FUNGAL_1"/>
    <property type="match status" value="1"/>
</dbReference>
<dbReference type="Pfam" id="PF00172">
    <property type="entry name" value="Zn_clus"/>
    <property type="match status" value="1"/>
</dbReference>
<dbReference type="Proteomes" id="UP000000561">
    <property type="component" value="Chromosome 3"/>
</dbReference>
<dbReference type="GO" id="GO:0000981">
    <property type="term" value="F:DNA-binding transcription factor activity, RNA polymerase II-specific"/>
    <property type="evidence" value="ECO:0000318"/>
    <property type="project" value="GO_Central"/>
</dbReference>
<keyword evidence="5" id="KW-1185">Reference proteome</keyword>
<dbReference type="InterPro" id="IPR050987">
    <property type="entry name" value="AtrR-like"/>
</dbReference>
<feature type="region of interest" description="Disordered" evidence="2">
    <location>
        <begin position="232"/>
        <end position="255"/>
    </location>
</feature>
<dbReference type="OrthoDB" id="2549591at2759"/>
<keyword evidence="1" id="KW-0539">Nucleus</keyword>
<reference evidence="4 5" key="1">
    <citation type="journal article" date="2006" name="Nature">
        <title>Insights from the genome of the biotrophic fungal plant pathogen Ustilago maydis.</title>
        <authorList>
            <person name="Kamper J."/>
            <person name="Kahmann R."/>
            <person name="Bolker M."/>
            <person name="Ma L.J."/>
            <person name="Brefort T."/>
            <person name="Saville B.J."/>
            <person name="Banuett F."/>
            <person name="Kronstad J.W."/>
            <person name="Gold S.E."/>
            <person name="Muller O."/>
            <person name="Perlin M.H."/>
            <person name="Wosten H.A."/>
            <person name="de Vries R."/>
            <person name="Ruiz-Herrera J."/>
            <person name="Reynaga-Pena C.G."/>
            <person name="Snetselaar K."/>
            <person name="McCann M."/>
            <person name="Perez-Martin J."/>
            <person name="Feldbrugge M."/>
            <person name="Basse C.W."/>
            <person name="Steinberg G."/>
            <person name="Ibeas J.I."/>
            <person name="Holloman W."/>
            <person name="Guzman P."/>
            <person name="Farman M."/>
            <person name="Stajich J.E."/>
            <person name="Sentandreu R."/>
            <person name="Gonzalez-Prieto J.M."/>
            <person name="Kennell J.C."/>
            <person name="Molina L."/>
            <person name="Schirawski J."/>
            <person name="Mendoza-Mendoza A."/>
            <person name="Greilinger D."/>
            <person name="Munch K."/>
            <person name="Rossel N."/>
            <person name="Scherer M."/>
            <person name="Vranes M."/>
            <person name="Ladendorf O."/>
            <person name="Vincon V."/>
            <person name="Fuchs U."/>
            <person name="Sandrock B."/>
            <person name="Meng S."/>
            <person name="Ho E.C."/>
            <person name="Cahill M.J."/>
            <person name="Boyce K.J."/>
            <person name="Klose J."/>
            <person name="Klosterman S.J."/>
            <person name="Deelstra H.J."/>
            <person name="Ortiz-Castellanos L."/>
            <person name="Li W."/>
            <person name="Sanchez-Alonso P."/>
            <person name="Schreier P.H."/>
            <person name="Hauser-Hahn I."/>
            <person name="Vaupel M."/>
            <person name="Koopmann E."/>
            <person name="Friedrich G."/>
            <person name="Voss H."/>
            <person name="Schluter T."/>
            <person name="Margolis J."/>
            <person name="Platt D."/>
            <person name="Swimmer C."/>
            <person name="Gnirke A."/>
            <person name="Chen F."/>
            <person name="Vysotskaia V."/>
            <person name="Mannhaupt G."/>
            <person name="Guldener U."/>
            <person name="Munsterkotter M."/>
            <person name="Haase D."/>
            <person name="Oesterheld M."/>
            <person name="Mewes H.W."/>
            <person name="Mauceli E.W."/>
            <person name="DeCaprio D."/>
            <person name="Wade C.M."/>
            <person name="Butler J."/>
            <person name="Young S."/>
            <person name="Jaffe D.B."/>
            <person name="Calvo S."/>
            <person name="Nusbaum C."/>
            <person name="Galagan J."/>
            <person name="Birren B.W."/>
        </authorList>
    </citation>
    <scope>NUCLEOTIDE SEQUENCE [LARGE SCALE GENOMIC DNA]</scope>
    <source>
        <strain evidence="5">DSM 14603 / FGSC 9021 / UM521</strain>
    </source>
</reference>
<name>A0A0D1CCC5_MYCMD</name>
<dbReference type="GeneID" id="23567271"/>
<sequence length="759" mass="84325">MTDTTPESSSNPNGKRKLYVACKACRFRKVKCDREFRLEQGFSACTNCENVSMECILNVSPPKKRMGKRMKLLREQNEQKHDAFDPASIESSSSSSSSSGPKRATDIPNFTGDASRVPYPHTAPFTNSLGSSLGMSPGFSSLLQAVSQEQTASSRETSSSFATTYDAAAGPSNGIGMAPYVEAVQPHSSIIQNGMFATLGSNFADAFPFSNGNTSATNQRRTSHQIAGATVHSIESESPQTSGITPKSNAAASDQSSPDVIASNAAFLSSVVTEGSSARAHALRRRNPFDKPSPSDGASQVGFVGGLLGIASLDKHMLDVCVKSYFESLGQCIGFIRPEWFWPRYNAFFSRYSGFFVDVATNPDDRPLSELLLIAVACRGAGASQFANRFELQKDLAQHYSRLIKDRERLVRDGFDALESVILMVEHADGTPKPLSDAMSIQGVFDIEVLSHEGLIRLMKKLELQLEKPFGVRLEGRDLIRQRILFWTIYVYDAIRSEAGRTVPLILDDDISLVRSFPANVGDPMRIAFRDYFVDLAKICRKVSYKIQSPRAQGFGIEPGHVIEVLDDLKAWHDRLSPLFAWDWNDMLHITGPSDPEDQTRRTFLMFLFLGQWITLDYAVEEIKYSDTCDPVLKEEANRRLEREVDATLDRQVLICDHGTLFGLIRLHPGMMQSWTITWAMWCIKRMHAIIAIEGEGRLASAKADQEFQRYQSSVLCFINATASCDTVQHTATTVQDLMNALRRVTDARKSVRLRFDSV</sequence>
<proteinExistence type="predicted"/>
<dbReference type="VEuPathDB" id="FungiDB:UMAG_11379"/>
<dbReference type="GO" id="GO:0005634">
    <property type="term" value="C:nucleus"/>
    <property type="evidence" value="ECO:0000318"/>
    <property type="project" value="GO_Central"/>
</dbReference>
<dbReference type="GO" id="GO:0043565">
    <property type="term" value="F:sequence-specific DNA binding"/>
    <property type="evidence" value="ECO:0000318"/>
    <property type="project" value="GO_Central"/>
</dbReference>
<dbReference type="RefSeq" id="XP_011388038.1">
    <property type="nucleotide sequence ID" value="XM_011389736.1"/>
</dbReference>
<dbReference type="GO" id="GO:0045944">
    <property type="term" value="P:positive regulation of transcription by RNA polymerase II"/>
    <property type="evidence" value="ECO:0000318"/>
    <property type="project" value="GO_Central"/>
</dbReference>
<dbReference type="GO" id="GO:0008270">
    <property type="term" value="F:zinc ion binding"/>
    <property type="evidence" value="ECO:0007669"/>
    <property type="project" value="InterPro"/>
</dbReference>
<dbReference type="CDD" id="cd00067">
    <property type="entry name" value="GAL4"/>
    <property type="match status" value="1"/>
</dbReference>
<dbReference type="InterPro" id="IPR036864">
    <property type="entry name" value="Zn2-C6_fun-type_DNA-bd_sf"/>
</dbReference>
<dbReference type="PROSITE" id="PS50048">
    <property type="entry name" value="ZN2_CY6_FUNGAL_2"/>
    <property type="match status" value="1"/>
</dbReference>
<dbReference type="PANTHER" id="PTHR46910:SF38">
    <property type="entry name" value="ZN(2)-C6 FUNGAL-TYPE DOMAIN-CONTAINING PROTEIN"/>
    <property type="match status" value="1"/>
</dbReference>
<dbReference type="Gene3D" id="4.10.240.10">
    <property type="entry name" value="Zn(2)-C6 fungal-type DNA-binding domain"/>
    <property type="match status" value="1"/>
</dbReference>
<accession>A0A0D1CCC5</accession>
<dbReference type="CDD" id="cd12148">
    <property type="entry name" value="fungal_TF_MHR"/>
    <property type="match status" value="1"/>
</dbReference>
<dbReference type="PANTHER" id="PTHR46910">
    <property type="entry name" value="TRANSCRIPTION FACTOR PDR1"/>
    <property type="match status" value="1"/>
</dbReference>
<feature type="domain" description="Zn(2)-C6 fungal-type" evidence="3">
    <location>
        <begin position="21"/>
        <end position="57"/>
    </location>
</feature>
<gene>
    <name evidence="4" type="ORF">UMAG_11379</name>
</gene>
<dbReference type="SMART" id="SM00066">
    <property type="entry name" value="GAL4"/>
    <property type="match status" value="1"/>
</dbReference>
<evidence type="ECO:0000313" key="5">
    <source>
        <dbReference type="Proteomes" id="UP000000561"/>
    </source>
</evidence>
<evidence type="ECO:0000313" key="4">
    <source>
        <dbReference type="EMBL" id="KIS70827.1"/>
    </source>
</evidence>
<dbReference type="SUPFAM" id="SSF57701">
    <property type="entry name" value="Zn2/Cys6 DNA-binding domain"/>
    <property type="match status" value="1"/>
</dbReference>
<evidence type="ECO:0000256" key="2">
    <source>
        <dbReference type="SAM" id="MobiDB-lite"/>
    </source>
</evidence>
<protein>
    <recommendedName>
        <fullName evidence="3">Zn(2)-C6 fungal-type domain-containing protein</fullName>
    </recommendedName>
</protein>
<dbReference type="InterPro" id="IPR001138">
    <property type="entry name" value="Zn2Cys6_DnaBD"/>
</dbReference>
<organism evidence="4 5">
    <name type="scientific">Mycosarcoma maydis</name>
    <name type="common">Corn smut fungus</name>
    <name type="synonym">Ustilago maydis</name>
    <dbReference type="NCBI Taxonomy" id="5270"/>
    <lineage>
        <taxon>Eukaryota</taxon>
        <taxon>Fungi</taxon>
        <taxon>Dikarya</taxon>
        <taxon>Basidiomycota</taxon>
        <taxon>Ustilaginomycotina</taxon>
        <taxon>Ustilaginomycetes</taxon>
        <taxon>Ustilaginales</taxon>
        <taxon>Ustilaginaceae</taxon>
        <taxon>Mycosarcoma</taxon>
    </lineage>
</organism>
<dbReference type="EMBL" id="CM003142">
    <property type="protein sequence ID" value="KIS70827.1"/>
    <property type="molecule type" value="Genomic_DNA"/>
</dbReference>
<evidence type="ECO:0000259" key="3">
    <source>
        <dbReference type="PROSITE" id="PS50048"/>
    </source>
</evidence>
<dbReference type="AlphaFoldDB" id="A0A0D1CCC5"/>
<dbReference type="KEGG" id="uma:UMAG_11379"/>
<dbReference type="InParanoid" id="A0A0D1CCC5"/>